<sequence>MNQQASNNYSAQGINDQISQVHSPIYNERQTSGHGDHNSPFIRTQNQKHNHQLYMENNMMGSDTFSNNINYYNQNTSGQQNMGYSSNLNAYSNNANQLATIQHQNQNRRSISNNSTKSIQGPKMSQFITAASSVPAIPGKNQRILINKPRGVSSSKSANRIFNRSQYGRQSNKFYEQGGPFSSFISNTQTANNKSFNATNKRFDTNQEMKELFNKDPGPGSYSLSTAESSVMTGSTASQSTKGVGNGFVSKTERFKETGMHQIIDPLITVGPGSYNPQQIDRHIAAPKIDAKAGFTLPFNEKNPLNYVRPITVNIYFKQQYPGVGTYNPERIQGNIQACQNVFQSQADRSTITKRLNQAANEPAPNSYDHLNGFDLIERDRDAGTKPFKLPIPKKIIQVNIYDPHSAPEDKKYKGAPGPGKYDIPTQFLGEQEVEDKSKAFFKNQGKIYVENNLDRFGRPVMPRKPKDLVPGPGQYEISTPRGGQEDEVLTTKGGYIPIDENKIFPVPISKGLPGPAYYNPSQEPKKISFMFNAAEKWTH</sequence>
<dbReference type="AlphaFoldDB" id="A0A078B958"/>
<reference evidence="2 3" key="1">
    <citation type="submission" date="2014-06" db="EMBL/GenBank/DDBJ databases">
        <authorList>
            <person name="Swart Estienne"/>
        </authorList>
    </citation>
    <scope>NUCLEOTIDE SEQUENCE [LARGE SCALE GENOMIC DNA]</scope>
    <source>
        <strain evidence="2 3">130c</strain>
    </source>
</reference>
<evidence type="ECO:0000256" key="1">
    <source>
        <dbReference type="SAM" id="MobiDB-lite"/>
    </source>
</evidence>
<keyword evidence="3" id="KW-1185">Reference proteome</keyword>
<feature type="region of interest" description="Disordered" evidence="1">
    <location>
        <begin position="462"/>
        <end position="485"/>
    </location>
</feature>
<proteinExistence type="predicted"/>
<organism evidence="2 3">
    <name type="scientific">Stylonychia lemnae</name>
    <name type="common">Ciliate</name>
    <dbReference type="NCBI Taxonomy" id="5949"/>
    <lineage>
        <taxon>Eukaryota</taxon>
        <taxon>Sar</taxon>
        <taxon>Alveolata</taxon>
        <taxon>Ciliophora</taxon>
        <taxon>Intramacronucleata</taxon>
        <taxon>Spirotrichea</taxon>
        <taxon>Stichotrichia</taxon>
        <taxon>Sporadotrichida</taxon>
        <taxon>Oxytrichidae</taxon>
        <taxon>Stylonychinae</taxon>
        <taxon>Stylonychia</taxon>
    </lineage>
</organism>
<gene>
    <name evidence="2" type="primary">Contig4165.g4449</name>
    <name evidence="2" type="ORF">STYLEM_20204</name>
</gene>
<dbReference type="EMBL" id="CCKQ01019044">
    <property type="protein sequence ID" value="CDW91055.1"/>
    <property type="molecule type" value="Genomic_DNA"/>
</dbReference>
<dbReference type="InterPro" id="IPR010736">
    <property type="entry name" value="SHIPPO-rpt"/>
</dbReference>
<accession>A0A078B958</accession>
<dbReference type="Pfam" id="PF07004">
    <property type="entry name" value="SHIPPO-rpt"/>
    <property type="match status" value="2"/>
</dbReference>
<dbReference type="OrthoDB" id="284284at2759"/>
<dbReference type="InParanoid" id="A0A078B958"/>
<protein>
    <recommendedName>
        <fullName evidence="4">Sperm-tail PG-rich repeat protein</fullName>
    </recommendedName>
</protein>
<dbReference type="Proteomes" id="UP000039865">
    <property type="component" value="Unassembled WGS sequence"/>
</dbReference>
<evidence type="ECO:0000313" key="3">
    <source>
        <dbReference type="Proteomes" id="UP000039865"/>
    </source>
</evidence>
<name>A0A078B958_STYLE</name>
<evidence type="ECO:0000313" key="2">
    <source>
        <dbReference type="EMBL" id="CDW91055.1"/>
    </source>
</evidence>
<evidence type="ECO:0008006" key="4">
    <source>
        <dbReference type="Google" id="ProtNLM"/>
    </source>
</evidence>